<reference evidence="2" key="1">
    <citation type="submission" date="2015-06" db="UniProtKB">
        <authorList>
            <consortium name="EnsemblPlants"/>
        </authorList>
    </citation>
    <scope>IDENTIFICATION</scope>
</reference>
<feature type="compositionally biased region" description="Low complexity" evidence="1">
    <location>
        <begin position="54"/>
        <end position="65"/>
    </location>
</feature>
<protein>
    <submittedName>
        <fullName evidence="2">Uncharacterized protein</fullName>
    </submittedName>
</protein>
<dbReference type="AlphaFoldDB" id="N1R018"/>
<sequence length="159" mass="17307">MTPLSRTPPAAATGPAPLPELSPDPNRPELVEVRHHRGANLWLLESFGAIQELSSQSTTDSSGRSINVGATKESIGDRGGMGNCDEMVGGQAAALETRTRGTKIYHLRHPHHVFRTARHSCGPVVLGLQAHPSSSPVPHQSSWHHIFHWETLNWQKPAD</sequence>
<feature type="region of interest" description="Disordered" evidence="1">
    <location>
        <begin position="54"/>
        <end position="83"/>
    </location>
</feature>
<feature type="region of interest" description="Disordered" evidence="1">
    <location>
        <begin position="1"/>
        <end position="28"/>
    </location>
</feature>
<name>N1R018_AEGTA</name>
<evidence type="ECO:0000313" key="2">
    <source>
        <dbReference type="EnsemblPlants" id="EMT18511"/>
    </source>
</evidence>
<dbReference type="EnsemblPlants" id="EMT18511">
    <property type="protein sequence ID" value="EMT18511"/>
    <property type="gene ID" value="F775_24791"/>
</dbReference>
<proteinExistence type="predicted"/>
<accession>N1R018</accession>
<organism evidence="2">
    <name type="scientific">Aegilops tauschii</name>
    <name type="common">Tausch's goatgrass</name>
    <name type="synonym">Aegilops squarrosa</name>
    <dbReference type="NCBI Taxonomy" id="37682"/>
    <lineage>
        <taxon>Eukaryota</taxon>
        <taxon>Viridiplantae</taxon>
        <taxon>Streptophyta</taxon>
        <taxon>Embryophyta</taxon>
        <taxon>Tracheophyta</taxon>
        <taxon>Spermatophyta</taxon>
        <taxon>Magnoliopsida</taxon>
        <taxon>Liliopsida</taxon>
        <taxon>Poales</taxon>
        <taxon>Poaceae</taxon>
        <taxon>BOP clade</taxon>
        <taxon>Pooideae</taxon>
        <taxon>Triticodae</taxon>
        <taxon>Triticeae</taxon>
        <taxon>Triticinae</taxon>
        <taxon>Aegilops</taxon>
    </lineage>
</organism>
<evidence type="ECO:0000256" key="1">
    <source>
        <dbReference type="SAM" id="MobiDB-lite"/>
    </source>
</evidence>